<evidence type="ECO:0000256" key="4">
    <source>
        <dbReference type="ARBA" id="ARBA00023002"/>
    </source>
</evidence>
<feature type="domain" description="FAD/NAD(P)-binding" evidence="5">
    <location>
        <begin position="8"/>
        <end position="301"/>
    </location>
</feature>
<proteinExistence type="predicted"/>
<keyword evidence="2" id="KW-0285">Flavoprotein</keyword>
<dbReference type="InterPro" id="IPR028202">
    <property type="entry name" value="Reductase_C"/>
</dbReference>
<dbReference type="AlphaFoldDB" id="M5EHX7"/>
<keyword evidence="8" id="KW-1185">Reference proteome</keyword>
<dbReference type="InterPro" id="IPR016156">
    <property type="entry name" value="FAD/NAD-linked_Rdtase_dimer_sf"/>
</dbReference>
<dbReference type="Pfam" id="PF14759">
    <property type="entry name" value="Reductase_C"/>
    <property type="match status" value="1"/>
</dbReference>
<comment type="cofactor">
    <cofactor evidence="1">
        <name>FAD</name>
        <dbReference type="ChEBI" id="CHEBI:57692"/>
    </cofactor>
</comment>
<dbReference type="Pfam" id="PF07992">
    <property type="entry name" value="Pyr_redox_2"/>
    <property type="match status" value="1"/>
</dbReference>
<dbReference type="Proteomes" id="UP000012062">
    <property type="component" value="Unassembled WGS sequence"/>
</dbReference>
<gene>
    <name evidence="7" type="primary">hcaD</name>
    <name evidence="7" type="ORF">MESS2_1140005</name>
</gene>
<evidence type="ECO:0000259" key="5">
    <source>
        <dbReference type="Pfam" id="PF07992"/>
    </source>
</evidence>
<feature type="domain" description="Reductase C-terminal" evidence="6">
    <location>
        <begin position="320"/>
        <end position="408"/>
    </location>
</feature>
<evidence type="ECO:0000313" key="8">
    <source>
        <dbReference type="Proteomes" id="UP000012062"/>
    </source>
</evidence>
<evidence type="ECO:0000313" key="7">
    <source>
        <dbReference type="EMBL" id="CCV03830.1"/>
    </source>
</evidence>
<keyword evidence="7" id="KW-0223">Dioxygenase</keyword>
<dbReference type="SUPFAM" id="SSF51905">
    <property type="entry name" value="FAD/NAD(P)-binding domain"/>
    <property type="match status" value="2"/>
</dbReference>
<dbReference type="PANTHER" id="PTHR43557">
    <property type="entry name" value="APOPTOSIS-INDUCING FACTOR 1"/>
    <property type="match status" value="1"/>
</dbReference>
<keyword evidence="4 7" id="KW-0560">Oxidoreductase</keyword>
<dbReference type="RefSeq" id="WP_008872812.1">
    <property type="nucleotide sequence ID" value="NZ_CAUM01000018.1"/>
</dbReference>
<dbReference type="InterPro" id="IPR023753">
    <property type="entry name" value="FAD/NAD-binding_dom"/>
</dbReference>
<comment type="caution">
    <text evidence="7">The sequence shown here is derived from an EMBL/GenBank/DDBJ whole genome shotgun (WGS) entry which is preliminary data.</text>
</comment>
<evidence type="ECO:0000256" key="1">
    <source>
        <dbReference type="ARBA" id="ARBA00001974"/>
    </source>
</evidence>
<dbReference type="PRINTS" id="PR00368">
    <property type="entry name" value="FADPNR"/>
</dbReference>
<accession>M5EHX7</accession>
<dbReference type="STRING" id="1297569.MESS2_1140005"/>
<dbReference type="PRINTS" id="PR00411">
    <property type="entry name" value="PNDRDTASEI"/>
</dbReference>
<dbReference type="GO" id="GO:0051213">
    <property type="term" value="F:dioxygenase activity"/>
    <property type="evidence" value="ECO:0007669"/>
    <property type="project" value="UniProtKB-KW"/>
</dbReference>
<name>M5EHX7_9HYPH</name>
<dbReference type="PANTHER" id="PTHR43557:SF2">
    <property type="entry name" value="RIESKE DOMAIN-CONTAINING PROTEIN-RELATED"/>
    <property type="match status" value="1"/>
</dbReference>
<dbReference type="GO" id="GO:0016651">
    <property type="term" value="F:oxidoreductase activity, acting on NAD(P)H"/>
    <property type="evidence" value="ECO:0007669"/>
    <property type="project" value="TreeGrafter"/>
</dbReference>
<dbReference type="eggNOG" id="COG0446">
    <property type="taxonomic scope" value="Bacteria"/>
</dbReference>
<dbReference type="SUPFAM" id="SSF55424">
    <property type="entry name" value="FAD/NAD-linked reductases, dimerisation (C-terminal) domain"/>
    <property type="match status" value="1"/>
</dbReference>
<dbReference type="EMBL" id="CAUM01000018">
    <property type="protein sequence ID" value="CCV03830.1"/>
    <property type="molecule type" value="Genomic_DNA"/>
</dbReference>
<dbReference type="Gene3D" id="3.50.50.60">
    <property type="entry name" value="FAD/NAD(P)-binding domain"/>
    <property type="match status" value="2"/>
</dbReference>
<reference evidence="7 8" key="1">
    <citation type="submission" date="2013-02" db="EMBL/GenBank/DDBJ databases">
        <authorList>
            <person name="Genoscope - CEA"/>
        </authorList>
    </citation>
    <scope>NUCLEOTIDE SEQUENCE [LARGE SCALE GENOMIC DNA]</scope>
    <source>
        <strain evidence="7 8">STM 2683</strain>
    </source>
</reference>
<dbReference type="GO" id="GO:0005737">
    <property type="term" value="C:cytoplasm"/>
    <property type="evidence" value="ECO:0007669"/>
    <property type="project" value="TreeGrafter"/>
</dbReference>
<dbReference type="EC" id="1.18.1.3" evidence="7"/>
<keyword evidence="3" id="KW-0274">FAD</keyword>
<evidence type="ECO:0000256" key="3">
    <source>
        <dbReference type="ARBA" id="ARBA00022827"/>
    </source>
</evidence>
<evidence type="ECO:0000259" key="6">
    <source>
        <dbReference type="Pfam" id="PF14759"/>
    </source>
</evidence>
<protein>
    <submittedName>
        <fullName evidence="7">Phenylpropionate dioxygenase, ferredoxin reductase subunit</fullName>
        <ecNumber evidence="7">1.18.1.3</ecNumber>
    </submittedName>
</protein>
<dbReference type="GO" id="GO:0008860">
    <property type="term" value="F:ferredoxin-NAD+ reductase activity"/>
    <property type="evidence" value="ECO:0007669"/>
    <property type="project" value="UniProtKB-EC"/>
</dbReference>
<dbReference type="InterPro" id="IPR050446">
    <property type="entry name" value="FAD-oxidoreductase/Apoptosis"/>
</dbReference>
<dbReference type="Gene3D" id="3.30.390.30">
    <property type="match status" value="1"/>
</dbReference>
<organism evidence="7 8">
    <name type="scientific">Mesorhizobium metallidurans STM 2683</name>
    <dbReference type="NCBI Taxonomy" id="1297569"/>
    <lineage>
        <taxon>Bacteria</taxon>
        <taxon>Pseudomonadati</taxon>
        <taxon>Pseudomonadota</taxon>
        <taxon>Alphaproteobacteria</taxon>
        <taxon>Hyphomicrobiales</taxon>
        <taxon>Phyllobacteriaceae</taxon>
        <taxon>Mesorhizobium</taxon>
    </lineage>
</organism>
<dbReference type="InterPro" id="IPR036188">
    <property type="entry name" value="FAD/NAD-bd_sf"/>
</dbReference>
<sequence length="410" mass="42832">MVMQAGMFIIGAGECGGRAALALRDLGYDGPVTLVGDEPHLPYERPPLSKEAMTGDAPAIKAIASDEILAERSIRHIHSVQAVAIDRATHSVRLSDGSTLPYDKLLLATGSLPRRLPMPGLGPRCVYLRTFNDALAIRAHLKAGNRVAIIGGGFIGLELAAAARKLGASVTVIEAQPRILMRGVPAEIADIIHQAHEAEGVKILTGQGIAAVADDGTDVRITLAGGSDIVADLAVIGIGAVPVTSLAAEAGLTIDNGIAVDAELRTSDPDIFAAGDCCSFPLAVYGRRVRLEAWRNAQEQGALAARNMLGAGEAHAAVPWFWSDQYGLTLQISGLSDEGRSTVRRDLDDGAFILFHLAEDGRLVAASGIGPGNAVARDIRLAEMLIARRAKPAPEALGSQTVKLKSLLAA</sequence>
<evidence type="ECO:0000256" key="2">
    <source>
        <dbReference type="ARBA" id="ARBA00022630"/>
    </source>
</evidence>